<accession>A0A841K5E7</accession>
<feature type="compositionally biased region" description="Basic and acidic residues" evidence="1">
    <location>
        <begin position="254"/>
        <end position="266"/>
    </location>
</feature>
<proteinExistence type="predicted"/>
<keyword evidence="6" id="KW-1185">Reference proteome</keyword>
<dbReference type="InterPro" id="IPR050491">
    <property type="entry name" value="AmpC-like"/>
</dbReference>
<feature type="domain" description="Peptidase S12 Pab87-related C-terminal" evidence="4">
    <location>
        <begin position="424"/>
        <end position="511"/>
    </location>
</feature>
<feature type="compositionally biased region" description="Low complexity" evidence="1">
    <location>
        <begin position="267"/>
        <end position="277"/>
    </location>
</feature>
<name>A0A841K5E7_9HYPH</name>
<dbReference type="PANTHER" id="PTHR46825:SF15">
    <property type="entry name" value="BETA-LACTAMASE-RELATED DOMAIN-CONTAINING PROTEIN"/>
    <property type="match status" value="1"/>
</dbReference>
<comment type="caution">
    <text evidence="5">The sequence shown here is derived from an EMBL/GenBank/DDBJ whole genome shotgun (WGS) entry which is preliminary data.</text>
</comment>
<evidence type="ECO:0000259" key="4">
    <source>
        <dbReference type="Pfam" id="PF11954"/>
    </source>
</evidence>
<dbReference type="EMBL" id="JACHEH010000002">
    <property type="protein sequence ID" value="MBB6167240.1"/>
    <property type="molecule type" value="Genomic_DNA"/>
</dbReference>
<evidence type="ECO:0000313" key="6">
    <source>
        <dbReference type="Proteomes" id="UP000588017"/>
    </source>
</evidence>
<keyword evidence="2" id="KW-0732">Signal</keyword>
<evidence type="ECO:0000256" key="1">
    <source>
        <dbReference type="SAM" id="MobiDB-lite"/>
    </source>
</evidence>
<dbReference type="SUPFAM" id="SSF56601">
    <property type="entry name" value="beta-lactamase/transpeptidase-like"/>
    <property type="match status" value="1"/>
</dbReference>
<evidence type="ECO:0000256" key="2">
    <source>
        <dbReference type="SAM" id="SignalP"/>
    </source>
</evidence>
<feature type="region of interest" description="Disordered" evidence="1">
    <location>
        <begin position="254"/>
        <end position="277"/>
    </location>
</feature>
<protein>
    <submittedName>
        <fullName evidence="5">CubicO group peptidase (Beta-lactamase class C family)</fullName>
    </submittedName>
</protein>
<feature type="chain" id="PRO_5032854326" evidence="2">
    <location>
        <begin position="34"/>
        <end position="529"/>
    </location>
</feature>
<organism evidence="5 6">
    <name type="scientific">Chelatococcus composti</name>
    <dbReference type="NCBI Taxonomy" id="1743235"/>
    <lineage>
        <taxon>Bacteria</taxon>
        <taxon>Pseudomonadati</taxon>
        <taxon>Pseudomonadota</taxon>
        <taxon>Alphaproteobacteria</taxon>
        <taxon>Hyphomicrobiales</taxon>
        <taxon>Chelatococcaceae</taxon>
        <taxon>Chelatococcus</taxon>
    </lineage>
</organism>
<evidence type="ECO:0000313" key="5">
    <source>
        <dbReference type="EMBL" id="MBB6167240.1"/>
    </source>
</evidence>
<gene>
    <name evidence="5" type="ORF">HNQ73_000858</name>
</gene>
<dbReference type="Pfam" id="PF00144">
    <property type="entry name" value="Beta-lactamase"/>
    <property type="match status" value="1"/>
</dbReference>
<dbReference type="Gene3D" id="3.40.710.10">
    <property type="entry name" value="DD-peptidase/beta-lactamase superfamily"/>
    <property type="match status" value="1"/>
</dbReference>
<reference evidence="5 6" key="1">
    <citation type="submission" date="2020-08" db="EMBL/GenBank/DDBJ databases">
        <title>Genomic Encyclopedia of Type Strains, Phase IV (KMG-IV): sequencing the most valuable type-strain genomes for metagenomic binning, comparative biology and taxonomic classification.</title>
        <authorList>
            <person name="Goeker M."/>
        </authorList>
    </citation>
    <scope>NUCLEOTIDE SEQUENCE [LARGE SCALE GENOMIC DNA]</scope>
    <source>
        <strain evidence="5 6">DSM 101465</strain>
    </source>
</reference>
<feature type="domain" description="Beta-lactamase-related" evidence="3">
    <location>
        <begin position="52"/>
        <end position="380"/>
    </location>
</feature>
<dbReference type="AlphaFoldDB" id="A0A841K5E7"/>
<dbReference type="InterPro" id="IPR012338">
    <property type="entry name" value="Beta-lactam/transpept-like"/>
</dbReference>
<dbReference type="Pfam" id="PF11954">
    <property type="entry name" value="DUF3471"/>
    <property type="match status" value="1"/>
</dbReference>
<feature type="signal peptide" evidence="2">
    <location>
        <begin position="1"/>
        <end position="33"/>
    </location>
</feature>
<evidence type="ECO:0000259" key="3">
    <source>
        <dbReference type="Pfam" id="PF00144"/>
    </source>
</evidence>
<dbReference type="InterPro" id="IPR001466">
    <property type="entry name" value="Beta-lactam-related"/>
</dbReference>
<dbReference type="RefSeq" id="WP_183332612.1">
    <property type="nucleotide sequence ID" value="NZ_BMHX01000002.1"/>
</dbReference>
<dbReference type="Gene3D" id="2.40.128.600">
    <property type="match status" value="1"/>
</dbReference>
<sequence length="529" mass="57186">MTHAKGRAGGSRAFRLRVLLAVLLAGAPLAVRAQTVEHATRERVMAALPPLEEMARQFVDRDDVPGLSVAVVHRDEVVFLKGFGVRDEAGREPVDADTVFQLASLSKPLAATVVAALVGEGAVSWDARIADIDPGFRLREAYPSAQVTVRDLFCHRSGLPGSAGNELEGLGYDRDTILHRLRLVELSSSFRAGYSYSNFGLTAGAVAAAKAAGLSWEDAAETRLYRPLGMASTSSRHADFVARPNRATLHVRDGGGWKALSRRDPDAQSPAGGASSSARDLAQWVRLQLGSGKFDGRQLIDAHALGQTHQPHMWLGRHPITGSLTFYGLGWNVEYGRYGEVWGHAGAFSEGARTLVSLLPGEQLGIVVLANAFPTGAPEALADSFFDLVMRGDVTRDWKKEWDRLYEQVFGQTIEEAARRYGTPPASPQPALPAAAYVGVYANPYVGRAVVAEADGTLQIRLGPEGKWVVPLRHFDRDLFTYRPFPEMPDLMSSATFSVGPDGRASAVTLEHLHDLGLGVLKRIEEPAP</sequence>
<dbReference type="PANTHER" id="PTHR46825">
    <property type="entry name" value="D-ALANYL-D-ALANINE-CARBOXYPEPTIDASE/ENDOPEPTIDASE AMPH"/>
    <property type="match status" value="1"/>
</dbReference>
<dbReference type="Proteomes" id="UP000588017">
    <property type="component" value="Unassembled WGS sequence"/>
</dbReference>
<dbReference type="InterPro" id="IPR021860">
    <property type="entry name" value="Peptidase_S12_Pab87-rel_C"/>
</dbReference>